<dbReference type="AlphaFoldDB" id="A0ABD5S1Z1"/>
<proteinExistence type="predicted"/>
<dbReference type="Pfam" id="PF23444">
    <property type="entry name" value="DUF7127"/>
    <property type="match status" value="1"/>
</dbReference>
<gene>
    <name evidence="1" type="ORF">ACFQE1_14900</name>
</gene>
<protein>
    <recommendedName>
        <fullName evidence="3">Hsp20/alpha crystallin family protein</fullName>
    </recommendedName>
</protein>
<reference evidence="1 2" key="1">
    <citation type="journal article" date="2019" name="Int. J. Syst. Evol. Microbiol.">
        <title>The Global Catalogue of Microorganisms (GCM) 10K type strain sequencing project: providing services to taxonomists for standard genome sequencing and annotation.</title>
        <authorList>
            <consortium name="The Broad Institute Genomics Platform"/>
            <consortium name="The Broad Institute Genome Sequencing Center for Infectious Disease"/>
            <person name="Wu L."/>
            <person name="Ma J."/>
        </authorList>
    </citation>
    <scope>NUCLEOTIDE SEQUENCE [LARGE SCALE GENOMIC DNA]</scope>
    <source>
        <strain evidence="1 2">NBRC 111368</strain>
    </source>
</reference>
<evidence type="ECO:0000313" key="2">
    <source>
        <dbReference type="Proteomes" id="UP001596328"/>
    </source>
</evidence>
<feature type="non-terminal residue" evidence="1">
    <location>
        <position position="84"/>
    </location>
</feature>
<sequence>MKTPHERETADGDEGDVRVRELEHDDGTRLVADVGGAVGVDASLDVVEGTAIIVDGGGSQVEIDLPDGAVADDVVLNNGVLTVE</sequence>
<accession>A0ABD5S1Z1</accession>
<dbReference type="EMBL" id="JBHSWU010000623">
    <property type="protein sequence ID" value="MFC6725631.1"/>
    <property type="molecule type" value="Genomic_DNA"/>
</dbReference>
<comment type="caution">
    <text evidence="1">The sequence shown here is derived from an EMBL/GenBank/DDBJ whole genome shotgun (WGS) entry which is preliminary data.</text>
</comment>
<keyword evidence="2" id="KW-1185">Reference proteome</keyword>
<organism evidence="1 2">
    <name type="scientific">Halobium palmae</name>
    <dbReference type="NCBI Taxonomy" id="1776492"/>
    <lineage>
        <taxon>Archaea</taxon>
        <taxon>Methanobacteriati</taxon>
        <taxon>Methanobacteriota</taxon>
        <taxon>Stenosarchaea group</taxon>
        <taxon>Halobacteria</taxon>
        <taxon>Halobacteriales</taxon>
        <taxon>Haloferacaceae</taxon>
        <taxon>Halobium</taxon>
    </lineage>
</organism>
<name>A0ABD5S1Z1_9EURY</name>
<evidence type="ECO:0000313" key="1">
    <source>
        <dbReference type="EMBL" id="MFC6725631.1"/>
    </source>
</evidence>
<dbReference type="InterPro" id="IPR055551">
    <property type="entry name" value="DUF7127"/>
</dbReference>
<evidence type="ECO:0008006" key="3">
    <source>
        <dbReference type="Google" id="ProtNLM"/>
    </source>
</evidence>
<dbReference type="Proteomes" id="UP001596328">
    <property type="component" value="Unassembled WGS sequence"/>
</dbReference>